<evidence type="ECO:0000259" key="1">
    <source>
        <dbReference type="Pfam" id="PF12680"/>
    </source>
</evidence>
<evidence type="ECO:0000313" key="2">
    <source>
        <dbReference type="EMBL" id="SKA09528.1"/>
    </source>
</evidence>
<protein>
    <submittedName>
        <fullName evidence="2">SnoaL-like domain-containing protein</fullName>
    </submittedName>
</protein>
<dbReference type="InterPro" id="IPR037401">
    <property type="entry name" value="SnoaL-like"/>
</dbReference>
<sequence length="108" mass="12064">MTHAGKTVAQFLTALNNEDMASARALLTSDFKFVGVLGSRDGADVYIEDMGRMKMKYTVHKIFEDGDDVCVLCDYIMGDKTVFGCSWYQLKEGKLGSLRVVFDPRPLL</sequence>
<dbReference type="Proteomes" id="UP000190367">
    <property type="component" value="Unassembled WGS sequence"/>
</dbReference>
<keyword evidence="3" id="KW-1185">Reference proteome</keyword>
<name>A0A1T4R1Q5_9BACT</name>
<proteinExistence type="predicted"/>
<organism evidence="2 3">
    <name type="scientific">Chitinophaga eiseniae</name>
    <dbReference type="NCBI Taxonomy" id="634771"/>
    <lineage>
        <taxon>Bacteria</taxon>
        <taxon>Pseudomonadati</taxon>
        <taxon>Bacteroidota</taxon>
        <taxon>Chitinophagia</taxon>
        <taxon>Chitinophagales</taxon>
        <taxon>Chitinophagaceae</taxon>
        <taxon>Chitinophaga</taxon>
    </lineage>
</organism>
<accession>A0A1T4R1Q5</accession>
<evidence type="ECO:0000313" key="3">
    <source>
        <dbReference type="Proteomes" id="UP000190367"/>
    </source>
</evidence>
<dbReference type="STRING" id="634771.SAMN04488128_102727"/>
<dbReference type="SUPFAM" id="SSF54427">
    <property type="entry name" value="NTF2-like"/>
    <property type="match status" value="1"/>
</dbReference>
<dbReference type="Pfam" id="PF12680">
    <property type="entry name" value="SnoaL_2"/>
    <property type="match status" value="1"/>
</dbReference>
<dbReference type="InterPro" id="IPR032710">
    <property type="entry name" value="NTF2-like_dom_sf"/>
</dbReference>
<reference evidence="3" key="1">
    <citation type="submission" date="2017-02" db="EMBL/GenBank/DDBJ databases">
        <authorList>
            <person name="Varghese N."/>
            <person name="Submissions S."/>
        </authorList>
    </citation>
    <scope>NUCLEOTIDE SEQUENCE [LARGE SCALE GENOMIC DNA]</scope>
    <source>
        <strain evidence="3">DSM 22224</strain>
    </source>
</reference>
<dbReference type="Gene3D" id="3.10.450.50">
    <property type="match status" value="1"/>
</dbReference>
<feature type="domain" description="SnoaL-like" evidence="1">
    <location>
        <begin position="8"/>
        <end position="94"/>
    </location>
</feature>
<dbReference type="AlphaFoldDB" id="A0A1T4R1Q5"/>
<gene>
    <name evidence="2" type="ORF">SAMN04488128_102727</name>
</gene>
<dbReference type="EMBL" id="FUWZ01000002">
    <property type="protein sequence ID" value="SKA09528.1"/>
    <property type="molecule type" value="Genomic_DNA"/>
</dbReference>